<dbReference type="OrthoDB" id="2156623at2759"/>
<name>A0A183SYX0_SCHSO</name>
<reference evidence="1 2" key="2">
    <citation type="submission" date="2018-11" db="EMBL/GenBank/DDBJ databases">
        <authorList>
            <consortium name="Pathogen Informatics"/>
        </authorList>
    </citation>
    <scope>NUCLEOTIDE SEQUENCE [LARGE SCALE GENOMIC DNA]</scope>
    <source>
        <strain evidence="1 2">NST_G2</strain>
    </source>
</reference>
<proteinExistence type="predicted"/>
<protein>
    <submittedName>
        <fullName evidence="1 3">Uncharacterized protein</fullName>
    </submittedName>
</protein>
<evidence type="ECO:0000313" key="2">
    <source>
        <dbReference type="Proteomes" id="UP000275846"/>
    </source>
</evidence>
<organism evidence="3">
    <name type="scientific">Schistocephalus solidus</name>
    <name type="common">Tapeworm</name>
    <dbReference type="NCBI Taxonomy" id="70667"/>
    <lineage>
        <taxon>Eukaryota</taxon>
        <taxon>Metazoa</taxon>
        <taxon>Spiralia</taxon>
        <taxon>Lophotrochozoa</taxon>
        <taxon>Platyhelminthes</taxon>
        <taxon>Cestoda</taxon>
        <taxon>Eucestoda</taxon>
        <taxon>Diphyllobothriidea</taxon>
        <taxon>Diphyllobothriidae</taxon>
        <taxon>Schistocephalus</taxon>
    </lineage>
</organism>
<keyword evidence="2" id="KW-1185">Reference proteome</keyword>
<accession>A0A183SYX0</accession>
<sequence>MNKMELSNLQAALNNEIRERELAQRQLCDLEQQANNGRGCLVSSASSSATSIVVKLPAQSTVPSSVCPLPAVSFIISVCGVLMSPQLSHLAATVTESIILKPDWLPAARPSAPSQANGFYRLIKSDLQQPKFDYLGHNGKRASGFAALIDSSSRTLFSLQRPATWAVLIACSIMV</sequence>
<evidence type="ECO:0000313" key="1">
    <source>
        <dbReference type="EMBL" id="VDL95803.1"/>
    </source>
</evidence>
<gene>
    <name evidence="1" type="ORF">SSLN_LOCUS9418</name>
</gene>
<reference evidence="3" key="1">
    <citation type="submission" date="2016-06" db="UniProtKB">
        <authorList>
            <consortium name="WormBaseParasite"/>
        </authorList>
    </citation>
    <scope>IDENTIFICATION</scope>
</reference>
<evidence type="ECO:0000313" key="3">
    <source>
        <dbReference type="WBParaSite" id="SSLN_0000977801-mRNA-1"/>
    </source>
</evidence>
<dbReference type="AlphaFoldDB" id="A0A183SYX0"/>
<dbReference type="Proteomes" id="UP000275846">
    <property type="component" value="Unassembled WGS sequence"/>
</dbReference>
<dbReference type="WBParaSite" id="SSLN_0000977801-mRNA-1">
    <property type="protein sequence ID" value="SSLN_0000977801-mRNA-1"/>
    <property type="gene ID" value="SSLN_0000977801"/>
</dbReference>
<dbReference type="EMBL" id="UYSU01035227">
    <property type="protein sequence ID" value="VDL95803.1"/>
    <property type="molecule type" value="Genomic_DNA"/>
</dbReference>